<feature type="transmembrane region" description="Helical" evidence="2">
    <location>
        <begin position="185"/>
        <end position="204"/>
    </location>
</feature>
<accession>A0A8T7M7U2</accession>
<feature type="compositionally biased region" description="Low complexity" evidence="1">
    <location>
        <begin position="237"/>
        <end position="249"/>
    </location>
</feature>
<dbReference type="GO" id="GO:0004713">
    <property type="term" value="F:protein tyrosine kinase activity"/>
    <property type="evidence" value="ECO:0007669"/>
    <property type="project" value="TreeGrafter"/>
</dbReference>
<organism evidence="3 5">
    <name type="scientific">Candidatus Chlorohelix allophototropha</name>
    <dbReference type="NCBI Taxonomy" id="3003348"/>
    <lineage>
        <taxon>Bacteria</taxon>
        <taxon>Bacillati</taxon>
        <taxon>Chloroflexota</taxon>
        <taxon>Chloroflexia</taxon>
        <taxon>Candidatus Chloroheliales</taxon>
        <taxon>Candidatus Chloroheliaceae</taxon>
        <taxon>Candidatus Chlorohelix</taxon>
    </lineage>
</organism>
<evidence type="ECO:0000256" key="1">
    <source>
        <dbReference type="SAM" id="MobiDB-lite"/>
    </source>
</evidence>
<name>A0A8T7M7U2_9CHLR</name>
<keyword evidence="2" id="KW-0472">Membrane</keyword>
<dbReference type="EMBL" id="CP128400">
    <property type="protein sequence ID" value="WJW68126.1"/>
    <property type="molecule type" value="Genomic_DNA"/>
</dbReference>
<dbReference type="InterPro" id="IPR050445">
    <property type="entry name" value="Bact_polysacc_biosynth/exp"/>
</dbReference>
<protein>
    <recommendedName>
        <fullName evidence="7">Polysaccharide chain length determinant N-terminal domain-containing protein</fullName>
    </recommendedName>
</protein>
<dbReference type="PANTHER" id="PTHR32309">
    <property type="entry name" value="TYROSINE-PROTEIN KINASE"/>
    <property type="match status" value="1"/>
</dbReference>
<dbReference type="EMBL" id="JACATZ010000003">
    <property type="protein sequence ID" value="NWJ48189.1"/>
    <property type="molecule type" value="Genomic_DNA"/>
</dbReference>
<evidence type="ECO:0000313" key="4">
    <source>
        <dbReference type="EMBL" id="WJW68126.1"/>
    </source>
</evidence>
<dbReference type="AlphaFoldDB" id="A0A8T7M7U2"/>
<gene>
    <name evidence="3" type="ORF">HXX08_20230</name>
    <name evidence="4" type="ORF">OZ401_003729</name>
</gene>
<reference evidence="3 5" key="1">
    <citation type="submission" date="2020-06" db="EMBL/GenBank/DDBJ databases">
        <title>Anoxygenic phototrophic Chloroflexota member uses a Type I reaction center.</title>
        <authorList>
            <person name="Tsuji J.M."/>
            <person name="Shaw N.A."/>
            <person name="Nagashima S."/>
            <person name="Venkiteswaran J."/>
            <person name="Schiff S.L."/>
            <person name="Hanada S."/>
            <person name="Tank M."/>
            <person name="Neufeld J.D."/>
        </authorList>
    </citation>
    <scope>NUCLEOTIDE SEQUENCE [LARGE SCALE GENOMIC DNA]</scope>
    <source>
        <strain evidence="3">L227-S17</strain>
    </source>
</reference>
<dbReference type="GO" id="GO:0005886">
    <property type="term" value="C:plasma membrane"/>
    <property type="evidence" value="ECO:0007669"/>
    <property type="project" value="TreeGrafter"/>
</dbReference>
<feature type="transmembrane region" description="Helical" evidence="2">
    <location>
        <begin position="12"/>
        <end position="32"/>
    </location>
</feature>
<dbReference type="Proteomes" id="UP001431572">
    <property type="component" value="Chromosome 2"/>
</dbReference>
<sequence length="258" mass="28868">MELRKYGRILFRYWWIVLLFTVAGGALAYIQYKSTASNYQAAFEVNAGRNDPPPDQTNKGFQDYFNYYQFISSEYVLDDYVMIVKGSVFLNDAVEKLKSTKYPLSPEELKGNFDVERKHREITFTVHTDTEDKALVISKALADTIVQNAGKYIAHGDNTQFSANLIDFPTSAVFNSGRNLLVSSIRLIVGLILGVGLAFLLAYLDNRLRTPEDFKEALGLPIIGVIPAKSLLPFGQNNSNGGNYNPSSSEPEQISARR</sequence>
<dbReference type="RefSeq" id="WP_341470030.1">
    <property type="nucleotide sequence ID" value="NZ_CP128400.1"/>
</dbReference>
<reference evidence="4" key="2">
    <citation type="journal article" date="2024" name="Nature">
        <title>Anoxygenic phototroph of the Chloroflexota uses a type I reaction centre.</title>
        <authorList>
            <person name="Tsuji J.M."/>
            <person name="Shaw N.A."/>
            <person name="Nagashima S."/>
            <person name="Venkiteswaran J.J."/>
            <person name="Schiff S.L."/>
            <person name="Watanabe T."/>
            <person name="Fukui M."/>
            <person name="Hanada S."/>
            <person name="Tank M."/>
            <person name="Neufeld J.D."/>
        </authorList>
    </citation>
    <scope>NUCLEOTIDE SEQUENCE</scope>
    <source>
        <strain evidence="4">L227-S17</strain>
    </source>
</reference>
<dbReference type="Proteomes" id="UP000521676">
    <property type="component" value="Unassembled WGS sequence"/>
</dbReference>
<keyword evidence="2" id="KW-0812">Transmembrane</keyword>
<proteinExistence type="predicted"/>
<evidence type="ECO:0000313" key="3">
    <source>
        <dbReference type="EMBL" id="NWJ48189.1"/>
    </source>
</evidence>
<keyword evidence="6" id="KW-1185">Reference proteome</keyword>
<evidence type="ECO:0008006" key="7">
    <source>
        <dbReference type="Google" id="ProtNLM"/>
    </source>
</evidence>
<evidence type="ECO:0000256" key="2">
    <source>
        <dbReference type="SAM" id="Phobius"/>
    </source>
</evidence>
<evidence type="ECO:0000313" key="6">
    <source>
        <dbReference type="Proteomes" id="UP001431572"/>
    </source>
</evidence>
<keyword evidence="2" id="KW-1133">Transmembrane helix</keyword>
<evidence type="ECO:0000313" key="5">
    <source>
        <dbReference type="Proteomes" id="UP000521676"/>
    </source>
</evidence>
<dbReference type="PANTHER" id="PTHR32309:SF13">
    <property type="entry name" value="FERRIC ENTEROBACTIN TRANSPORT PROTEIN FEPE"/>
    <property type="match status" value="1"/>
</dbReference>
<feature type="region of interest" description="Disordered" evidence="1">
    <location>
        <begin position="237"/>
        <end position="258"/>
    </location>
</feature>